<protein>
    <submittedName>
        <fullName evidence="2">Uncharacterized protein</fullName>
    </submittedName>
</protein>
<dbReference type="PANTHER" id="PTHR32176:SF103">
    <property type="entry name" value="OS08G0376550 PROTEIN"/>
    <property type="match status" value="1"/>
</dbReference>
<sequence length="227" mass="25912">MSKQAPRRFFVVTGLNCWFWPSSRGAPKGLEKREYHLLYACKQIEFGSGWEAELTRRPLVWPYDRRERHHCTVLTRSTLKLKHLLTAMSQVTKEVFMENTDLFPIKPVESSLSAPGRTSKKEGLLTAQESSKDNNGTTPIIDIFSQASANMVDIHASVLFQALRSEKQYLRVQVRVLAWRTTTTTHFSLTNRTGVEAHAGEHFDITRKEKLVKVGKELLGKHSVESE</sequence>
<comment type="caution">
    <text evidence="2">The sequence shown here is derived from an EMBL/GenBank/DDBJ whole genome shotgun (WGS) entry which is preliminary data.</text>
</comment>
<dbReference type="AlphaFoldDB" id="A0A426Y3M5"/>
<dbReference type="Proteomes" id="UP000287651">
    <property type="component" value="Unassembled WGS sequence"/>
</dbReference>
<accession>A0A426Y3M5</accession>
<name>A0A426Y3M5_ENSVE</name>
<feature type="region of interest" description="Disordered" evidence="1">
    <location>
        <begin position="112"/>
        <end position="138"/>
    </location>
</feature>
<evidence type="ECO:0000313" key="3">
    <source>
        <dbReference type="Proteomes" id="UP000287651"/>
    </source>
</evidence>
<reference evidence="2 3" key="1">
    <citation type="journal article" date="2014" name="Agronomy (Basel)">
        <title>A Draft Genome Sequence for Ensete ventricosum, the Drought-Tolerant Tree Against Hunger.</title>
        <authorList>
            <person name="Harrison J."/>
            <person name="Moore K.A."/>
            <person name="Paszkiewicz K."/>
            <person name="Jones T."/>
            <person name="Grant M."/>
            <person name="Ambacheew D."/>
            <person name="Muzemil S."/>
            <person name="Studholme D.J."/>
        </authorList>
    </citation>
    <scope>NUCLEOTIDE SEQUENCE [LARGE SCALE GENOMIC DNA]</scope>
</reference>
<proteinExistence type="predicted"/>
<feature type="compositionally biased region" description="Polar residues" evidence="1">
    <location>
        <begin position="127"/>
        <end position="138"/>
    </location>
</feature>
<evidence type="ECO:0000313" key="2">
    <source>
        <dbReference type="EMBL" id="RRT46359.1"/>
    </source>
</evidence>
<dbReference type="GO" id="GO:0047372">
    <property type="term" value="F:monoacylglycerol lipase activity"/>
    <property type="evidence" value="ECO:0007669"/>
    <property type="project" value="TreeGrafter"/>
</dbReference>
<dbReference type="GO" id="GO:0004620">
    <property type="term" value="F:phospholipase activity"/>
    <property type="evidence" value="ECO:0007669"/>
    <property type="project" value="TreeGrafter"/>
</dbReference>
<dbReference type="PANTHER" id="PTHR32176">
    <property type="entry name" value="XYLOSE ISOMERASE"/>
    <property type="match status" value="1"/>
</dbReference>
<evidence type="ECO:0000256" key="1">
    <source>
        <dbReference type="SAM" id="MobiDB-lite"/>
    </source>
</evidence>
<dbReference type="EMBL" id="AMZH03015248">
    <property type="protein sequence ID" value="RRT46359.1"/>
    <property type="molecule type" value="Genomic_DNA"/>
</dbReference>
<dbReference type="Gene3D" id="3.40.1090.10">
    <property type="entry name" value="Cytosolic phospholipase A2 catalytic domain"/>
    <property type="match status" value="1"/>
</dbReference>
<organism evidence="2 3">
    <name type="scientific">Ensete ventricosum</name>
    <name type="common">Abyssinian banana</name>
    <name type="synonym">Musa ensete</name>
    <dbReference type="NCBI Taxonomy" id="4639"/>
    <lineage>
        <taxon>Eukaryota</taxon>
        <taxon>Viridiplantae</taxon>
        <taxon>Streptophyta</taxon>
        <taxon>Embryophyta</taxon>
        <taxon>Tracheophyta</taxon>
        <taxon>Spermatophyta</taxon>
        <taxon>Magnoliopsida</taxon>
        <taxon>Liliopsida</taxon>
        <taxon>Zingiberales</taxon>
        <taxon>Musaceae</taxon>
        <taxon>Ensete</taxon>
    </lineage>
</organism>
<gene>
    <name evidence="2" type="ORF">B296_00029303</name>
</gene>